<dbReference type="EMBL" id="JBFMKM010000014">
    <property type="protein sequence ID" value="KAL1297797.1"/>
    <property type="molecule type" value="Genomic_DNA"/>
</dbReference>
<reference evidence="1 2" key="1">
    <citation type="submission" date="2024-07" db="EMBL/GenBank/DDBJ databases">
        <title>Draft sequence of the Neodothiora populina.</title>
        <authorList>
            <person name="Drown D.D."/>
            <person name="Schuette U.S."/>
            <person name="Buechlein A.B."/>
            <person name="Rusch D.R."/>
            <person name="Winton L.W."/>
            <person name="Adams G.A."/>
        </authorList>
    </citation>
    <scope>NUCLEOTIDE SEQUENCE [LARGE SCALE GENOMIC DNA]</scope>
    <source>
        <strain evidence="1 2">CPC 39397</strain>
    </source>
</reference>
<keyword evidence="2" id="KW-1185">Reference proteome</keyword>
<evidence type="ECO:0000313" key="2">
    <source>
        <dbReference type="Proteomes" id="UP001562354"/>
    </source>
</evidence>
<proteinExistence type="predicted"/>
<accession>A0ABR3P4T2</accession>
<sequence>MESPFMRWEMVISLTCMICEKDRIFMRHLRARLLSGGFLTCVGASGGGNEDRASSNVYTFANLQAQGSHANYMLIRDGHLVGPLYSAAIKVYLDDRSGQIPRQARLERDIMGGSEAARPSRLI</sequence>
<dbReference type="Proteomes" id="UP001562354">
    <property type="component" value="Unassembled WGS sequence"/>
</dbReference>
<organism evidence="1 2">
    <name type="scientific">Neodothiora populina</name>
    <dbReference type="NCBI Taxonomy" id="2781224"/>
    <lineage>
        <taxon>Eukaryota</taxon>
        <taxon>Fungi</taxon>
        <taxon>Dikarya</taxon>
        <taxon>Ascomycota</taxon>
        <taxon>Pezizomycotina</taxon>
        <taxon>Dothideomycetes</taxon>
        <taxon>Dothideomycetidae</taxon>
        <taxon>Dothideales</taxon>
        <taxon>Dothioraceae</taxon>
        <taxon>Neodothiora</taxon>
    </lineage>
</organism>
<gene>
    <name evidence="1" type="ORF">AAFC00_006332</name>
</gene>
<evidence type="ECO:0000313" key="1">
    <source>
        <dbReference type="EMBL" id="KAL1297797.1"/>
    </source>
</evidence>
<protein>
    <submittedName>
        <fullName evidence="1">Uncharacterized protein</fullName>
    </submittedName>
</protein>
<dbReference type="GeneID" id="95980031"/>
<comment type="caution">
    <text evidence="1">The sequence shown here is derived from an EMBL/GenBank/DDBJ whole genome shotgun (WGS) entry which is preliminary data.</text>
</comment>
<dbReference type="RefSeq" id="XP_069197479.1">
    <property type="nucleotide sequence ID" value="XM_069346273.1"/>
</dbReference>
<name>A0ABR3P4T2_9PEZI</name>